<dbReference type="EMBL" id="GIFC01006759">
    <property type="protein sequence ID" value="MXU88842.1"/>
    <property type="molecule type" value="Transcribed_RNA"/>
</dbReference>
<name>A0A6B0U8D6_IXORI</name>
<accession>A0A6B0U8D6</accession>
<organism evidence="1">
    <name type="scientific">Ixodes ricinus</name>
    <name type="common">Common tick</name>
    <name type="synonym">Acarus ricinus</name>
    <dbReference type="NCBI Taxonomy" id="34613"/>
    <lineage>
        <taxon>Eukaryota</taxon>
        <taxon>Metazoa</taxon>
        <taxon>Ecdysozoa</taxon>
        <taxon>Arthropoda</taxon>
        <taxon>Chelicerata</taxon>
        <taxon>Arachnida</taxon>
        <taxon>Acari</taxon>
        <taxon>Parasitiformes</taxon>
        <taxon>Ixodida</taxon>
        <taxon>Ixodoidea</taxon>
        <taxon>Ixodidae</taxon>
        <taxon>Ixodinae</taxon>
        <taxon>Ixodes</taxon>
    </lineage>
</organism>
<reference evidence="1" key="1">
    <citation type="submission" date="2019-12" db="EMBL/GenBank/DDBJ databases">
        <title>An insight into the sialome of adult female Ixodes ricinus ticks feeding for 6 days.</title>
        <authorList>
            <person name="Perner J."/>
            <person name="Ribeiro J.M.C."/>
        </authorList>
    </citation>
    <scope>NUCLEOTIDE SEQUENCE</scope>
    <source>
        <strain evidence="1">Semi-engorged</strain>
        <tissue evidence="1">Salivary glands</tissue>
    </source>
</reference>
<evidence type="ECO:0000313" key="1">
    <source>
        <dbReference type="EMBL" id="MXU88842.1"/>
    </source>
</evidence>
<dbReference type="PROSITE" id="PS51257">
    <property type="entry name" value="PROKAR_LIPOPROTEIN"/>
    <property type="match status" value="1"/>
</dbReference>
<sequence>MYRLLVAATATTFSCGCHAVCRILRLKSRQSTLISSFFRLPPVHTFRAFNTVRGLAISREASSVTSLLAVRSNTRKKLLYEPVMMELSVPFQQHSNLSKMQSFS</sequence>
<dbReference type="AlphaFoldDB" id="A0A6B0U8D6"/>
<proteinExistence type="predicted"/>
<protein>
    <submittedName>
        <fullName evidence="1">Putative secreted protein</fullName>
    </submittedName>
</protein>